<evidence type="ECO:0000313" key="2">
    <source>
        <dbReference type="Proteomes" id="UP000067243"/>
    </source>
</evidence>
<accession>A0A0K1P7F6</accession>
<reference evidence="1 2" key="1">
    <citation type="journal article" date="2015" name="Genome Announc.">
        <title>Complete Genome Sequence of Spiroplasma turonicum Strain Tab4cT, a Parasite of a Horse Fly, Haematopota sp. (Diptera: Tabanidae).</title>
        <authorList>
            <person name="Davis R.E."/>
            <person name="Shao J."/>
            <person name="Zhao Y."/>
            <person name="Gasparich G.E."/>
            <person name="Gaynor B.J."/>
            <person name="Donofrio N."/>
        </authorList>
    </citation>
    <scope>NUCLEOTIDE SEQUENCE [LARGE SCALE GENOMIC DNA]</scope>
    <source>
        <strain evidence="1 2">Tab4c</strain>
    </source>
</reference>
<dbReference type="AlphaFoldDB" id="A0A0K1P7F6"/>
<dbReference type="OrthoDB" id="387638at2"/>
<protein>
    <submittedName>
        <fullName evidence="1">Uncharacterized protein</fullName>
    </submittedName>
</protein>
<proteinExistence type="predicted"/>
<dbReference type="STRING" id="216946.STURO_v1c09720"/>
<organism evidence="1 2">
    <name type="scientific">Spiroplasma turonicum</name>
    <dbReference type="NCBI Taxonomy" id="216946"/>
    <lineage>
        <taxon>Bacteria</taxon>
        <taxon>Bacillati</taxon>
        <taxon>Mycoplasmatota</taxon>
        <taxon>Mollicutes</taxon>
        <taxon>Entomoplasmatales</taxon>
        <taxon>Spiroplasmataceae</taxon>
        <taxon>Spiroplasma</taxon>
    </lineage>
</organism>
<gene>
    <name evidence="1" type="ORF">STURON_00977</name>
</gene>
<name>A0A0K1P7F6_9MOLU</name>
<sequence length="750" mass="89062">MLFDKIEILYEKYFLPIKIKFSESRKPTFIEFLVLSIILDYKNTSETLKNILENEFEIKNQVLFEKALRDLINFQIIQFKELTLTIGETNTNIPIGSFVIKEEVKKTFNNDDFIISNNNKFYDIKYFYDPIQNDSKAIKDIDWLKKIPKAKLSYKIKNTFLNKEYFNKNLMIEKTLQFFNNNSDIIGLKPKILDIVTSEQQEIKDFNLLNKLIKKDQIAIETCLEINNDGDYKLLIENDSLQLYIEKNQELKKEFVKDILKQYKSSLENIFSVENNLPSSENFFYEVDLISNININSNWNLLLINDQHIYSQADFFKNKELTRNIEFVIFYNSKRNSNEVSFIDNKIIIYINNLNNDFLNSTTFTYISSDNKIKSFLISNFLLDGMNIKFPVTYLAKVRELNVINIFEMFLKEIKLALNKNLFSKNFSIVKLYLKVLERFGQINLIKDVFTIYIKETINEPNYFNELKLYLKNNNLQSLLKLFKDVSNEAIMDSLNDYDDDNKLNIIEKLNINSKTEILKLINALKWSEEIQTILRLNKYLEKKYIDGWLINIANSINVLLNYFYKDQRENLFDTSLFSNSSSYIEHTKLLNELATMNNYLYKKNFIIVEELYNKFITNFIKLLNTYSTNNDYLIVYSKVLKEFYQTLYEYQSNIFSNMDTNEINYKVFYLAINYVSKLENKLLVHNSNDKKLPIELFMFYLKNITNNMELKNTISNNLEKIELALKLIFGVKNNYSAEDLNKLKDKLGD</sequence>
<dbReference type="RefSeq" id="WP_075048784.1">
    <property type="nucleotide sequence ID" value="NZ_CP012328.1"/>
</dbReference>
<dbReference type="Proteomes" id="UP000067243">
    <property type="component" value="Chromosome"/>
</dbReference>
<dbReference type="EMBL" id="CP012328">
    <property type="protein sequence ID" value="AKU80223.1"/>
    <property type="molecule type" value="Genomic_DNA"/>
</dbReference>
<dbReference type="PATRIC" id="fig|216946.3.peg.1010"/>
<evidence type="ECO:0000313" key="1">
    <source>
        <dbReference type="EMBL" id="AKU80223.1"/>
    </source>
</evidence>
<dbReference type="KEGG" id="stur:STURON_00977"/>
<keyword evidence="2" id="KW-1185">Reference proteome</keyword>